<evidence type="ECO:0000256" key="4">
    <source>
        <dbReference type="ARBA" id="ARBA00005497"/>
    </source>
</evidence>
<evidence type="ECO:0000256" key="12">
    <source>
        <dbReference type="ARBA" id="ARBA00022989"/>
    </source>
</evidence>
<evidence type="ECO:0000313" key="24">
    <source>
        <dbReference type="EMBL" id="CAL1601292.1"/>
    </source>
</evidence>
<comment type="catalytic activity">
    <reaction evidence="18">
        <text>N(4)-(alpha-D-Glc-(1-&gt;2)-alpha-D-Glc-(1-&gt;3)-alpha-D-Glc-(1-&gt;3)-alpha-D-Man-(1-&gt;2)-alpha-D-Man-(1-&gt;2)-alpha-D-Man-(1-&gt;3)-[alpha-D-Man-(1-&gt;2)-alpha-D-Man-(1-&gt;3)-[alpha-D-Man-(1-&gt;2)-alpha-D-Man-(1-&gt;6)]-alpha-D-Man-(1-&gt;6)]-beta-D-Man-(1-&gt;4)-beta-D-GlcNAc-(1-&gt;4)-beta-D-GlcNAc)-L-asparaginyl-[protein] + H2O = N(4)-(alpha-D-Glc-(1-&gt;3)-alpha-D-Glc-(1-&gt;3)-alpha-D-Man-(1-&gt;2)-alpha-D-Man-(1-&gt;2)-alpha-D-Man-(1-&gt;3)-[alpha-D-Man-(1-&gt;2)-alpha-D-Man-(1-&gt;3)-[alpha-D-Man-(1-&gt;2)-alpha-D-Man-(1-&gt;6)]-alpha-D-Man-(1-&gt;6)]-beta-D-Man-(1-&gt;4)-beta-D-GlcNAc-(1-&gt;4)-beta-D-GlcNAc)-L-asparaginyl-[protein] + beta-D-glucose</text>
        <dbReference type="Rhea" id="RHEA:55988"/>
        <dbReference type="Rhea" id="RHEA-COMP:12806"/>
        <dbReference type="Rhea" id="RHEA-COMP:14355"/>
        <dbReference type="ChEBI" id="CHEBI:15377"/>
        <dbReference type="ChEBI" id="CHEBI:15903"/>
        <dbReference type="ChEBI" id="CHEBI:59082"/>
        <dbReference type="ChEBI" id="CHEBI:132537"/>
        <dbReference type="EC" id="3.2.1.106"/>
    </reaction>
    <physiologicalReaction direction="left-to-right" evidence="18">
        <dbReference type="Rhea" id="RHEA:55989"/>
    </physiologicalReaction>
</comment>
<evidence type="ECO:0000256" key="21">
    <source>
        <dbReference type="RuleBase" id="RU368089"/>
    </source>
</evidence>
<feature type="domain" description="MI" evidence="23">
    <location>
        <begin position="165"/>
        <end position="286"/>
    </location>
</feature>
<feature type="compositionally biased region" description="Basic and acidic residues" evidence="22">
    <location>
        <begin position="20"/>
        <end position="32"/>
    </location>
</feature>
<feature type="compositionally biased region" description="Gly residues" evidence="22">
    <location>
        <begin position="115"/>
        <end position="124"/>
    </location>
</feature>
<evidence type="ECO:0000256" key="6">
    <source>
        <dbReference type="ARBA" id="ARBA00022490"/>
    </source>
</evidence>
<dbReference type="EC" id="3.2.1.106" evidence="17 21"/>
<dbReference type="SMART" id="SM00544">
    <property type="entry name" value="MA3"/>
    <property type="match status" value="2"/>
</dbReference>
<keyword evidence="8" id="KW-0677">Repeat</keyword>
<evidence type="ECO:0000256" key="13">
    <source>
        <dbReference type="ARBA" id="ARBA00023136"/>
    </source>
</evidence>
<keyword evidence="10 21" id="KW-0256">Endoplasmic reticulum</keyword>
<evidence type="ECO:0000256" key="10">
    <source>
        <dbReference type="ARBA" id="ARBA00022824"/>
    </source>
</evidence>
<dbReference type="Gene3D" id="1.25.40.180">
    <property type="match status" value="2"/>
</dbReference>
<comment type="similarity">
    <text evidence="4">Belongs to the PDCD4 family.</text>
</comment>
<dbReference type="GO" id="GO:0004573">
    <property type="term" value="F:Glc3Man9GlcNAc2 oligosaccharide glucosidase activity"/>
    <property type="evidence" value="ECO:0007669"/>
    <property type="project" value="UniProtKB-UniRule"/>
</dbReference>
<evidence type="ECO:0000256" key="3">
    <source>
        <dbReference type="ARBA" id="ARBA00004740"/>
    </source>
</evidence>
<evidence type="ECO:0000256" key="5">
    <source>
        <dbReference type="ARBA" id="ARBA00010833"/>
    </source>
</evidence>
<dbReference type="PROSITE" id="PS51366">
    <property type="entry name" value="MI"/>
    <property type="match status" value="2"/>
</dbReference>
<dbReference type="GO" id="GO:0009311">
    <property type="term" value="P:oligosaccharide metabolic process"/>
    <property type="evidence" value="ECO:0007669"/>
    <property type="project" value="UniProtKB-UniRule"/>
</dbReference>
<dbReference type="FunFam" id="1.25.40.180:FF:000009">
    <property type="entry name" value="programmed cell death protein 4"/>
    <property type="match status" value="1"/>
</dbReference>
<dbReference type="InterPro" id="IPR004888">
    <property type="entry name" value="Glycoside_hydrolase_63"/>
</dbReference>
<evidence type="ECO:0000256" key="11">
    <source>
        <dbReference type="ARBA" id="ARBA00022968"/>
    </source>
</evidence>
<dbReference type="FunFam" id="2.70.98.110:FF:000001">
    <property type="entry name" value="Mannosyl-oligosaccharide glucosidase"/>
    <property type="match status" value="1"/>
</dbReference>
<reference evidence="24 25" key="1">
    <citation type="submission" date="2024-04" db="EMBL/GenBank/DDBJ databases">
        <authorList>
            <person name="Waldvogel A.-M."/>
            <person name="Schoenle A."/>
        </authorList>
    </citation>
    <scope>NUCLEOTIDE SEQUENCE [LARGE SCALE GENOMIC DNA]</scope>
</reference>
<comment type="subcellular location">
    <subcellularLocation>
        <location evidence="1">Cytoplasm</location>
    </subcellularLocation>
    <subcellularLocation>
        <location evidence="2 21">Endoplasmic reticulum membrane</location>
        <topology evidence="2 21">Single-pass type II membrane protein</topology>
    </subcellularLocation>
</comment>
<name>A0AAV2LFY6_KNICA</name>
<dbReference type="Gene3D" id="2.70.98.110">
    <property type="entry name" value="Glycosyl hydrolase family 63, N-terminal domain"/>
    <property type="match status" value="1"/>
</dbReference>
<dbReference type="PANTHER" id="PTHR10412:SF11">
    <property type="entry name" value="MANNOSYL-OLIGOSACCHARIDE GLUCOSIDASE"/>
    <property type="match status" value="1"/>
</dbReference>
<dbReference type="SUPFAM" id="SSF48371">
    <property type="entry name" value="ARM repeat"/>
    <property type="match status" value="2"/>
</dbReference>
<dbReference type="Pfam" id="PF16923">
    <property type="entry name" value="Glyco_hydro_63N"/>
    <property type="match status" value="1"/>
</dbReference>
<evidence type="ECO:0000256" key="16">
    <source>
        <dbReference type="ARBA" id="ARBA00023295"/>
    </source>
</evidence>
<keyword evidence="14" id="KW-0325">Glycoprotein</keyword>
<dbReference type="InterPro" id="IPR038518">
    <property type="entry name" value="Glyco_hydro_63N_sf"/>
</dbReference>
<gene>
    <name evidence="24" type="ORF">KC01_LOCUS29288</name>
</gene>
<evidence type="ECO:0000259" key="23">
    <source>
        <dbReference type="PROSITE" id="PS51366"/>
    </source>
</evidence>
<evidence type="ECO:0000256" key="9">
    <source>
        <dbReference type="ARBA" id="ARBA00022801"/>
    </source>
</evidence>
<dbReference type="InterPro" id="IPR012341">
    <property type="entry name" value="6hp_glycosidase-like_sf"/>
</dbReference>
<evidence type="ECO:0000256" key="2">
    <source>
        <dbReference type="ARBA" id="ARBA00004648"/>
    </source>
</evidence>
<feature type="transmembrane region" description="Helical" evidence="21">
    <location>
        <begin position="521"/>
        <end position="542"/>
    </location>
</feature>
<evidence type="ECO:0000256" key="20">
    <source>
        <dbReference type="ARBA" id="ARBA00073940"/>
    </source>
</evidence>
<proteinExistence type="inferred from homology"/>
<evidence type="ECO:0000256" key="1">
    <source>
        <dbReference type="ARBA" id="ARBA00004496"/>
    </source>
</evidence>
<dbReference type="SUPFAM" id="SSF48208">
    <property type="entry name" value="Six-hairpin glycosidases"/>
    <property type="match status" value="1"/>
</dbReference>
<keyword evidence="13 21" id="KW-0472">Membrane</keyword>
<evidence type="ECO:0000256" key="15">
    <source>
        <dbReference type="ARBA" id="ARBA00023242"/>
    </source>
</evidence>
<keyword evidence="6" id="KW-0963">Cytoplasm</keyword>
<dbReference type="FunFam" id="1.25.40.180:FF:000008">
    <property type="entry name" value="Programmed cell death protein 4"/>
    <property type="match status" value="1"/>
</dbReference>
<dbReference type="Pfam" id="PF02847">
    <property type="entry name" value="MA3"/>
    <property type="match status" value="2"/>
</dbReference>
<comment type="function">
    <text evidence="19">In the context of N-glycan degradation, cleaves the distal alpha 1,2-linked glucose residue from the Glc(3)Man(9)GlcNAc(2) oligosaccharide precursor in a highly specific manner.</text>
</comment>
<dbReference type="InterPro" id="IPR008928">
    <property type="entry name" value="6-hairpin_glycosidase_sf"/>
</dbReference>
<dbReference type="Gene3D" id="1.50.10.10">
    <property type="match status" value="1"/>
</dbReference>
<dbReference type="InterPro" id="IPR031631">
    <property type="entry name" value="Glyco_hydro_63N"/>
</dbReference>
<feature type="compositionally biased region" description="Low complexity" evidence="22">
    <location>
        <begin position="72"/>
        <end position="83"/>
    </location>
</feature>
<feature type="region of interest" description="Disordered" evidence="22">
    <location>
        <begin position="484"/>
        <end position="511"/>
    </location>
</feature>
<keyword evidence="7 21" id="KW-0812">Transmembrane</keyword>
<evidence type="ECO:0000256" key="18">
    <source>
        <dbReference type="ARBA" id="ARBA00052596"/>
    </source>
</evidence>
<sequence length="1322" mass="150271">MAEVETRSTAQSVADGMVFSDEKLSRVDRHCSDDEDMLDESEVNGNWTPQEKALHEARLKAKAKRRLRKSSSRNSTSDSISESGELGGGDPHSPKGKVATSDRKSRMGKGRGLPKKGGAGGKGVWGAAGMVYEDEEPDVRDPNYDESSQGDTVYATVVPVIDEKELEKMVNPIVQEYFEHGDTKEVEMLLKELNLGPHKYEFSTMAVSLSLEGKASHRELTSRLLSDLSNKMMSKSEMGRAFDKMLKELPDLILDTPEAPQMLGQFIARAIADHVLPTSFLDCYRGRVDCEHARVALDRATVLLSMKKEVVRLDNVWGVGGGLRPVKHLVKEMNLLLKEYLISGDIAEAEHCLRDLEVPHFHHELVYEAVVMVLEASGDNSGKNMIKLLQSFWKSGLVTIDQMNRGFQRVYDELPEISLDVPHAHTIMEDFVDLCYQEAIITKQLRDACPSRGRKRFVRSSFSASGRHEQLKSCRFDSFGRMGRQRKRVVTGEAPPPPRKDDKPSAFHRKEKKKKVDIGKVFINISIGLCIFSLIWFFYALYMRSSLAKRVVTLHPAAPVLDANSSSAKVSPERFWGTYRPQVYFGMKTRSPRPIVTGMMWMRQFSDVDINLRHTCEQGDRLQSYGWLMHDGTNFGVQEIRDNDFTLTTEFVKRMGGGHGGDWTWRITAKQHSSSPHAPVLSLMFYAAADTQGSLEAHVEEKTRLASVTGSSEELGNFKITFRKPVTGEPSSAKYASYNYLKTVSPGLEKLSDIVKHSLNRRFVYSPSSGEKRHYIGVDVYRPPHHPNQQKPQDTRKESDFVVHQVTVQTPFQVEVLFESGSFSNRPNQLVGSTLTQELEKRKAEFSAKFENTFRLESKGFNQANIKFAQAALSNMLGGMGYFYGQSVVQSVYNEYPLLYPEGSLYTAVPSRSFFPRGFLWDEGFHQLLLSKWDPEVTREAIAHWIDLMNIEGWIPREQILGDEARSKVPGEFIVQRNENANPPTLFLALQDLIGQLSSNPDEKTLTFLQRLFPKLKTWFGWYNTTQTGPKPNSYRWRGRDKDTNLFLNPKTLTSGLDDYPRASHPSADERHIDLHCWMAMSSGIMARIAQLLGEPHEDYEATHNILSDNGLLNELHWSEQLRAYSDFGNHTQSVSLQQEKVYVPPGQPRHQFPVARLVRYVRKAPKLQFVNALGYVSLFPFLLHILQPDSHKLEQIFQDMRDPNKLWTPYGLRSLSKADPLYMMRNTEHDAPYWRGAIWININYLAVRALHHYSNTNGPYQEKAAGLYKELRTNIVNNVFKQYVETGYIWEQYNDSTGRGQGSHPFTGWSALTVLIMGEHY</sequence>
<keyword evidence="15" id="KW-0539">Nucleus</keyword>
<organism evidence="24 25">
    <name type="scientific">Knipowitschia caucasica</name>
    <name type="common">Caucasian dwarf goby</name>
    <name type="synonym">Pomatoschistus caucasicus</name>
    <dbReference type="NCBI Taxonomy" id="637954"/>
    <lineage>
        <taxon>Eukaryota</taxon>
        <taxon>Metazoa</taxon>
        <taxon>Chordata</taxon>
        <taxon>Craniata</taxon>
        <taxon>Vertebrata</taxon>
        <taxon>Euteleostomi</taxon>
        <taxon>Actinopterygii</taxon>
        <taxon>Neopterygii</taxon>
        <taxon>Teleostei</taxon>
        <taxon>Neoteleostei</taxon>
        <taxon>Acanthomorphata</taxon>
        <taxon>Gobiaria</taxon>
        <taxon>Gobiiformes</taxon>
        <taxon>Gobioidei</taxon>
        <taxon>Gobiidae</taxon>
        <taxon>Gobiinae</taxon>
        <taxon>Knipowitschia</taxon>
    </lineage>
</organism>
<dbReference type="InterPro" id="IPR031335">
    <property type="entry name" value="Glyco_hydro_63_C"/>
</dbReference>
<keyword evidence="16 21" id="KW-0326">Glycosidase</keyword>
<evidence type="ECO:0000313" key="25">
    <source>
        <dbReference type="Proteomes" id="UP001497482"/>
    </source>
</evidence>
<dbReference type="GO" id="GO:0005789">
    <property type="term" value="C:endoplasmic reticulum membrane"/>
    <property type="evidence" value="ECO:0007669"/>
    <property type="project" value="UniProtKB-SubCell"/>
</dbReference>
<feature type="compositionally biased region" description="Basic residues" evidence="22">
    <location>
        <begin position="60"/>
        <end position="71"/>
    </location>
</feature>
<protein>
    <recommendedName>
        <fullName evidence="20 21">Mannosyl-oligosaccharide glucosidase</fullName>
        <ecNumber evidence="17 21">3.2.1.106</ecNumber>
    </recommendedName>
</protein>
<dbReference type="InterPro" id="IPR016024">
    <property type="entry name" value="ARM-type_fold"/>
</dbReference>
<feature type="domain" description="MI" evidence="23">
    <location>
        <begin position="328"/>
        <end position="451"/>
    </location>
</feature>
<evidence type="ECO:0000256" key="8">
    <source>
        <dbReference type="ARBA" id="ARBA00022737"/>
    </source>
</evidence>
<dbReference type="Proteomes" id="UP001497482">
    <property type="component" value="Chromosome 3"/>
</dbReference>
<evidence type="ECO:0000256" key="22">
    <source>
        <dbReference type="SAM" id="MobiDB-lite"/>
    </source>
</evidence>
<keyword evidence="9 21" id="KW-0378">Hydrolase</keyword>
<comment type="similarity">
    <text evidence="5 21">Belongs to the glycosyl hydrolase 63 family.</text>
</comment>
<feature type="compositionally biased region" description="Acidic residues" evidence="22">
    <location>
        <begin position="33"/>
        <end position="42"/>
    </location>
</feature>
<keyword evidence="25" id="KW-1185">Reference proteome</keyword>
<evidence type="ECO:0000256" key="19">
    <source>
        <dbReference type="ARBA" id="ARBA00054325"/>
    </source>
</evidence>
<dbReference type="EMBL" id="OZ035825">
    <property type="protein sequence ID" value="CAL1601292.1"/>
    <property type="molecule type" value="Genomic_DNA"/>
</dbReference>
<dbReference type="Pfam" id="PF03200">
    <property type="entry name" value="Glyco_hydro_63"/>
    <property type="match status" value="1"/>
</dbReference>
<accession>A0AAV2LFY6</accession>
<comment type="function">
    <text evidence="21">Cleaves the distal alpha 1,2-linked glucose residue from the Glc(3)Man(9)GlcNAc(2) oligosaccharide precursor.</text>
</comment>
<evidence type="ECO:0000256" key="14">
    <source>
        <dbReference type="ARBA" id="ARBA00023180"/>
    </source>
</evidence>
<keyword evidence="12 21" id="KW-1133">Transmembrane helix</keyword>
<dbReference type="GO" id="GO:0006487">
    <property type="term" value="P:protein N-linked glycosylation"/>
    <property type="evidence" value="ECO:0007669"/>
    <property type="project" value="UniProtKB-UniRule"/>
</dbReference>
<dbReference type="PANTHER" id="PTHR10412">
    <property type="entry name" value="MANNOSYL-OLIGOSACCHARIDE GLUCOSIDASE"/>
    <property type="match status" value="1"/>
</dbReference>
<evidence type="ECO:0000256" key="17">
    <source>
        <dbReference type="ARBA" id="ARBA00038888"/>
    </source>
</evidence>
<feature type="region of interest" description="Disordered" evidence="22">
    <location>
        <begin position="1"/>
        <end position="124"/>
    </location>
</feature>
<comment type="pathway">
    <text evidence="3">Glycan metabolism; N-glycan degradation.</text>
</comment>
<keyword evidence="11" id="KW-0735">Signal-anchor</keyword>
<dbReference type="FunFam" id="1.50.10.10:FF:000009">
    <property type="entry name" value="mannosyl-oligosaccharide glucosidase"/>
    <property type="match status" value="1"/>
</dbReference>
<dbReference type="InterPro" id="IPR003891">
    <property type="entry name" value="Initiation_fac_eIF4g_MI"/>
</dbReference>
<evidence type="ECO:0000256" key="7">
    <source>
        <dbReference type="ARBA" id="ARBA00022692"/>
    </source>
</evidence>